<feature type="region of interest" description="Disordered" evidence="1">
    <location>
        <begin position="117"/>
        <end position="163"/>
    </location>
</feature>
<gene>
    <name evidence="2" type="ORF">Tco_1124200</name>
</gene>
<evidence type="ECO:0000313" key="2">
    <source>
        <dbReference type="EMBL" id="GJU07770.1"/>
    </source>
</evidence>
<proteinExistence type="predicted"/>
<comment type="caution">
    <text evidence="2">The sequence shown here is derived from an EMBL/GenBank/DDBJ whole genome shotgun (WGS) entry which is preliminary data.</text>
</comment>
<reference evidence="2" key="1">
    <citation type="journal article" date="2022" name="Int. J. Mol. Sci.">
        <title>Draft Genome of Tanacetum Coccineum: Genomic Comparison of Closely Related Tanacetum-Family Plants.</title>
        <authorList>
            <person name="Yamashiro T."/>
            <person name="Shiraishi A."/>
            <person name="Nakayama K."/>
            <person name="Satake H."/>
        </authorList>
    </citation>
    <scope>NUCLEOTIDE SEQUENCE</scope>
</reference>
<keyword evidence="3" id="KW-1185">Reference proteome</keyword>
<feature type="compositionally biased region" description="Basic and acidic residues" evidence="1">
    <location>
        <begin position="138"/>
        <end position="151"/>
    </location>
</feature>
<feature type="compositionally biased region" description="Acidic residues" evidence="1">
    <location>
        <begin position="152"/>
        <end position="163"/>
    </location>
</feature>
<evidence type="ECO:0000256" key="1">
    <source>
        <dbReference type="SAM" id="MobiDB-lite"/>
    </source>
</evidence>
<dbReference type="Proteomes" id="UP001151760">
    <property type="component" value="Unassembled WGS sequence"/>
</dbReference>
<organism evidence="2 3">
    <name type="scientific">Tanacetum coccineum</name>
    <dbReference type="NCBI Taxonomy" id="301880"/>
    <lineage>
        <taxon>Eukaryota</taxon>
        <taxon>Viridiplantae</taxon>
        <taxon>Streptophyta</taxon>
        <taxon>Embryophyta</taxon>
        <taxon>Tracheophyta</taxon>
        <taxon>Spermatophyta</taxon>
        <taxon>Magnoliopsida</taxon>
        <taxon>eudicotyledons</taxon>
        <taxon>Gunneridae</taxon>
        <taxon>Pentapetalae</taxon>
        <taxon>asterids</taxon>
        <taxon>campanulids</taxon>
        <taxon>Asterales</taxon>
        <taxon>Asteraceae</taxon>
        <taxon>Asteroideae</taxon>
        <taxon>Anthemideae</taxon>
        <taxon>Anthemidinae</taxon>
        <taxon>Tanacetum</taxon>
    </lineage>
</organism>
<protein>
    <submittedName>
        <fullName evidence="2">Uncharacterized protein</fullName>
    </submittedName>
</protein>
<evidence type="ECO:0000313" key="3">
    <source>
        <dbReference type="Proteomes" id="UP001151760"/>
    </source>
</evidence>
<sequence>MNINSRLGATIYEFMSYLSASITARITEQVKSQLPQILPNKVYNFAHPVIKSMVTESLERAVLAKESSQPKSTYEAASSLTEFELKRILIDKMDESQLYLTATEHRECYDGLINRKDKDIDEDPSVGSDRGLKKRKNNKDAEPTKTVHAEEPEFEVADSDMPQDQDEIWGEAKTTSYERLQGRPTAATKNHMILSYDVLIIQNSSWLNNTSQQIMLRDLLVPLNKQYDVAKASKKINLLKPSCPTSERPLET</sequence>
<dbReference type="EMBL" id="BQNB010021571">
    <property type="protein sequence ID" value="GJU07770.1"/>
    <property type="molecule type" value="Genomic_DNA"/>
</dbReference>
<accession>A0ABQ5J5L7</accession>
<name>A0ABQ5J5L7_9ASTR</name>
<reference evidence="2" key="2">
    <citation type="submission" date="2022-01" db="EMBL/GenBank/DDBJ databases">
        <authorList>
            <person name="Yamashiro T."/>
            <person name="Shiraishi A."/>
            <person name="Satake H."/>
            <person name="Nakayama K."/>
        </authorList>
    </citation>
    <scope>NUCLEOTIDE SEQUENCE</scope>
</reference>